<sequence>MPVLADLSTNASVRLICVDEDNTGCAYLANLYIPIFSLDKGHIIHRYEVANQIVGLQMNSNKKNTVIAIDDSFGMHIFDLRSNRKNKKRLNPEVENHNVNCIALSGTMLALSSSEFAGGIYDVRGSRRREKKNPNVVTLFDIRNPNEPITTYGKCHQAEITSMEFYKNGNDLLTGSRDGAIKVFDTQLRDESNALRWERWAKGPITKVGVINKRIVYGISDRSEVNVFVDTREKLEVLYGSVSESAEDRVSRTSKAFFKKPEWCIGLIKGMNDVHPLVAVHGVENEKFLALTGMDQKGIRQEKPLLSYPGHTGEVKCMAVTPKLLLTGGEDGKVVIQYSDYKNKQFGHDSIHHHRLTLNRGNIAEMHDKGEDLEEEKQESSDSSSESDDSVSDVEKKEKPNVSNKTSSSSKQSSSSSKSAAPSEPAVQADTASSSATPSSSSGKGKHLSARAKKRLANKELEKKTRKHEEKTKYRMVMDKEYRKKMLVTTEDRRKYSDLKREYMKKYSSSEISKRINRTSDDEGWETVNEDDEKEETSEEKKIAKTEKSPEKRKNEDSKSSTPKKESSEKRKNEDSKSFTPKKESSSKKESKEESDAQKETGDVKTEKLSMQGDDLKMTKEDEREKRRSMKLSETKEERAARKEREREERKKKHVEDGSSSSSEAKKSKYD</sequence>
<evidence type="ECO:0000256" key="5">
    <source>
        <dbReference type="SAM" id="MobiDB-lite"/>
    </source>
</evidence>
<feature type="compositionally biased region" description="Acidic residues" evidence="5">
    <location>
        <begin position="522"/>
        <end position="538"/>
    </location>
</feature>
<dbReference type="InterPro" id="IPR036322">
    <property type="entry name" value="WD40_repeat_dom_sf"/>
</dbReference>
<reference evidence="6" key="2">
    <citation type="submission" date="2022-06" db="UniProtKB">
        <authorList>
            <consortium name="EnsemblMetazoa"/>
        </authorList>
    </citation>
    <scope>IDENTIFICATION</scope>
    <source>
        <strain evidence="6">DF5081</strain>
    </source>
</reference>
<evidence type="ECO:0000256" key="3">
    <source>
        <dbReference type="ARBA" id="ARBA00022737"/>
    </source>
</evidence>
<dbReference type="PROSITE" id="PS50294">
    <property type="entry name" value="WD_REPEATS_REGION"/>
    <property type="match status" value="1"/>
</dbReference>
<dbReference type="InterPro" id="IPR039328">
    <property type="entry name" value="WDR89"/>
</dbReference>
<name>A0A8R1HRF7_CAEJA</name>
<dbReference type="EnsemblMetazoa" id="CJA09565.1">
    <property type="protein sequence ID" value="CJA09565.1"/>
    <property type="gene ID" value="WBGene00128769"/>
</dbReference>
<dbReference type="OMA" id="MEFYLNG"/>
<protein>
    <recommendedName>
        <fullName evidence="1">WD repeat-containing protein 89</fullName>
    </recommendedName>
</protein>
<dbReference type="Pfam" id="PF00400">
    <property type="entry name" value="WD40"/>
    <property type="match status" value="2"/>
</dbReference>
<feature type="region of interest" description="Disordered" evidence="5">
    <location>
        <begin position="369"/>
        <end position="671"/>
    </location>
</feature>
<feature type="compositionally biased region" description="Basic residues" evidence="5">
    <location>
        <begin position="444"/>
        <end position="456"/>
    </location>
</feature>
<dbReference type="Gene3D" id="2.130.10.10">
    <property type="entry name" value="YVTN repeat-like/Quinoprotein amine dehydrogenase"/>
    <property type="match status" value="1"/>
</dbReference>
<dbReference type="SMART" id="SM00320">
    <property type="entry name" value="WD40"/>
    <property type="match status" value="2"/>
</dbReference>
<dbReference type="InterPro" id="IPR015943">
    <property type="entry name" value="WD40/YVTN_repeat-like_dom_sf"/>
</dbReference>
<feature type="compositionally biased region" description="Basic and acidic residues" evidence="5">
    <location>
        <begin position="539"/>
        <end position="657"/>
    </location>
</feature>
<dbReference type="Proteomes" id="UP000005237">
    <property type="component" value="Unassembled WGS sequence"/>
</dbReference>
<evidence type="ECO:0000256" key="2">
    <source>
        <dbReference type="ARBA" id="ARBA00022574"/>
    </source>
</evidence>
<proteinExistence type="predicted"/>
<evidence type="ECO:0000313" key="6">
    <source>
        <dbReference type="EnsemblMetazoa" id="CJA09565.1"/>
    </source>
</evidence>
<dbReference type="PANTHER" id="PTHR22889">
    <property type="entry name" value="WD REPEAT-CONTAINING PROTEIN 89"/>
    <property type="match status" value="1"/>
</dbReference>
<reference evidence="7" key="1">
    <citation type="submission" date="2010-08" db="EMBL/GenBank/DDBJ databases">
        <authorList>
            <consortium name="Caenorhabditis japonica Sequencing Consortium"/>
            <person name="Wilson R.K."/>
        </authorList>
    </citation>
    <scope>NUCLEOTIDE SEQUENCE [LARGE SCALE GENOMIC DNA]</scope>
    <source>
        <strain evidence="7">DF5081</strain>
    </source>
</reference>
<dbReference type="PANTHER" id="PTHR22889:SF0">
    <property type="entry name" value="WD REPEAT-CONTAINING PROTEIN 89"/>
    <property type="match status" value="1"/>
</dbReference>
<feature type="compositionally biased region" description="Basic and acidic residues" evidence="5">
    <location>
        <begin position="457"/>
        <end position="505"/>
    </location>
</feature>
<evidence type="ECO:0000256" key="1">
    <source>
        <dbReference type="ARBA" id="ARBA00021125"/>
    </source>
</evidence>
<dbReference type="AlphaFoldDB" id="A0A8R1HRF7"/>
<feature type="compositionally biased region" description="Basic and acidic residues" evidence="5">
    <location>
        <begin position="512"/>
        <end position="521"/>
    </location>
</feature>
<evidence type="ECO:0000256" key="4">
    <source>
        <dbReference type="PROSITE-ProRule" id="PRU00221"/>
    </source>
</evidence>
<feature type="repeat" description="WD" evidence="4">
    <location>
        <begin position="153"/>
        <end position="194"/>
    </location>
</feature>
<keyword evidence="7" id="KW-1185">Reference proteome</keyword>
<feature type="compositionally biased region" description="Low complexity" evidence="5">
    <location>
        <begin position="431"/>
        <end position="442"/>
    </location>
</feature>
<dbReference type="PROSITE" id="PS50082">
    <property type="entry name" value="WD_REPEATS_2"/>
    <property type="match status" value="1"/>
</dbReference>
<keyword evidence="2 4" id="KW-0853">WD repeat</keyword>
<dbReference type="SUPFAM" id="SSF50978">
    <property type="entry name" value="WD40 repeat-like"/>
    <property type="match status" value="1"/>
</dbReference>
<dbReference type="InterPro" id="IPR001680">
    <property type="entry name" value="WD40_rpt"/>
</dbReference>
<organism evidence="6 7">
    <name type="scientific">Caenorhabditis japonica</name>
    <dbReference type="NCBI Taxonomy" id="281687"/>
    <lineage>
        <taxon>Eukaryota</taxon>
        <taxon>Metazoa</taxon>
        <taxon>Ecdysozoa</taxon>
        <taxon>Nematoda</taxon>
        <taxon>Chromadorea</taxon>
        <taxon>Rhabditida</taxon>
        <taxon>Rhabditina</taxon>
        <taxon>Rhabditomorpha</taxon>
        <taxon>Rhabditoidea</taxon>
        <taxon>Rhabditidae</taxon>
        <taxon>Peloderinae</taxon>
        <taxon>Caenorhabditis</taxon>
    </lineage>
</organism>
<evidence type="ECO:0000313" key="7">
    <source>
        <dbReference type="Proteomes" id="UP000005237"/>
    </source>
</evidence>
<keyword evidence="3" id="KW-0677">Repeat</keyword>
<feature type="compositionally biased region" description="Low complexity" evidence="5">
    <location>
        <begin position="403"/>
        <end position="419"/>
    </location>
</feature>
<accession>A0A8R1HRF7</accession>